<dbReference type="EMBL" id="JAAMPC010000015">
    <property type="protein sequence ID" value="KAG2259573.1"/>
    <property type="molecule type" value="Genomic_DNA"/>
</dbReference>
<accession>A0A8X7PYG7</accession>
<keyword evidence="3" id="KW-1185">Reference proteome</keyword>
<name>A0A8X7PYG7_BRACI</name>
<dbReference type="Proteomes" id="UP000886595">
    <property type="component" value="Unassembled WGS sequence"/>
</dbReference>
<evidence type="ECO:0000313" key="3">
    <source>
        <dbReference type="Proteomes" id="UP000886595"/>
    </source>
</evidence>
<dbReference type="AlphaFoldDB" id="A0A8X7PYG7"/>
<evidence type="ECO:0000313" key="2">
    <source>
        <dbReference type="EMBL" id="KAG2259573.1"/>
    </source>
</evidence>
<comment type="caution">
    <text evidence="2">The sequence shown here is derived from an EMBL/GenBank/DDBJ whole genome shotgun (WGS) entry which is preliminary data.</text>
</comment>
<gene>
    <name evidence="2" type="ORF">Bca52824_078867</name>
</gene>
<feature type="compositionally biased region" description="Basic residues" evidence="1">
    <location>
        <begin position="116"/>
        <end position="127"/>
    </location>
</feature>
<sequence length="263" mass="29182">MRQAEESGQLERSATRIAEKAMAKQKEVLTEKLDEAMPTARIPVSHRLEAPSEAIVQETTPRISVSLRLGDPGNGISTQERELEKSPSTTPRTSAILRLGPLQTEHRPSLEEGPGTKKKRGRPPGSKKIHEVPMTQVMSEGAYMLFYMIIIDYTDVCHVADTSSPFSIFNKLQVIQQRGAIATQHRLLQYVLRYQTGNPVFRGGRNKPQQHDRDGLIPRLLPAEYSLVLLVVAASGASGQIYNCFLLTRLKNDAGSGSFVHQK</sequence>
<protein>
    <submittedName>
        <fullName evidence="2">Uncharacterized protein</fullName>
    </submittedName>
</protein>
<evidence type="ECO:0000256" key="1">
    <source>
        <dbReference type="SAM" id="MobiDB-lite"/>
    </source>
</evidence>
<feature type="region of interest" description="Disordered" evidence="1">
    <location>
        <begin position="1"/>
        <end position="25"/>
    </location>
</feature>
<proteinExistence type="predicted"/>
<organism evidence="2 3">
    <name type="scientific">Brassica carinata</name>
    <name type="common">Ethiopian mustard</name>
    <name type="synonym">Abyssinian cabbage</name>
    <dbReference type="NCBI Taxonomy" id="52824"/>
    <lineage>
        <taxon>Eukaryota</taxon>
        <taxon>Viridiplantae</taxon>
        <taxon>Streptophyta</taxon>
        <taxon>Embryophyta</taxon>
        <taxon>Tracheophyta</taxon>
        <taxon>Spermatophyta</taxon>
        <taxon>Magnoliopsida</taxon>
        <taxon>eudicotyledons</taxon>
        <taxon>Gunneridae</taxon>
        <taxon>Pentapetalae</taxon>
        <taxon>rosids</taxon>
        <taxon>malvids</taxon>
        <taxon>Brassicales</taxon>
        <taxon>Brassicaceae</taxon>
        <taxon>Brassiceae</taxon>
        <taxon>Brassica</taxon>
    </lineage>
</organism>
<feature type="region of interest" description="Disordered" evidence="1">
    <location>
        <begin position="65"/>
        <end position="130"/>
    </location>
</feature>
<reference evidence="2 3" key="1">
    <citation type="submission" date="2020-02" db="EMBL/GenBank/DDBJ databases">
        <authorList>
            <person name="Ma Q."/>
            <person name="Huang Y."/>
            <person name="Song X."/>
            <person name="Pei D."/>
        </authorList>
    </citation>
    <scope>NUCLEOTIDE SEQUENCE [LARGE SCALE GENOMIC DNA]</scope>
    <source>
        <strain evidence="2">Sxm20200214</strain>
        <tissue evidence="2">Leaf</tissue>
    </source>
</reference>
<feature type="compositionally biased region" description="Basic and acidic residues" evidence="1">
    <location>
        <begin position="13"/>
        <end position="25"/>
    </location>
</feature>